<gene>
    <name evidence="2" type="ORF">WJX72_002202</name>
</gene>
<name>A0AAW1Q789_9CHLO</name>
<organism evidence="2 3">
    <name type="scientific">[Myrmecia] bisecta</name>
    <dbReference type="NCBI Taxonomy" id="41462"/>
    <lineage>
        <taxon>Eukaryota</taxon>
        <taxon>Viridiplantae</taxon>
        <taxon>Chlorophyta</taxon>
        <taxon>core chlorophytes</taxon>
        <taxon>Trebouxiophyceae</taxon>
        <taxon>Trebouxiales</taxon>
        <taxon>Trebouxiaceae</taxon>
        <taxon>Myrmecia</taxon>
    </lineage>
</organism>
<feature type="coiled-coil region" evidence="1">
    <location>
        <begin position="9"/>
        <end position="36"/>
    </location>
</feature>
<proteinExistence type="predicted"/>
<evidence type="ECO:0000313" key="2">
    <source>
        <dbReference type="EMBL" id="KAK9817791.1"/>
    </source>
</evidence>
<dbReference type="Proteomes" id="UP001489004">
    <property type="component" value="Unassembled WGS sequence"/>
</dbReference>
<sequence>MPRTAKEKVEGYQATIDALNQRLEQLSMEKAQLQSYNSLLQKVARNQQDQGAGMAALVPSPAQADPHAKLTAVYAQLVSFLKLRRPNVPYTAHSIKNMPASEWQQIVPELHVLLGRCLIDGGHVVGSPAHERLVELVNGMHQTLLGMAEVHPKLWRQVELGMKRMGPCSSETWRRVLEAMRLTPAQKAHLVDSRQRLLQSMQDVVNQRKQIAAVLQVAVPGMDGDTTNASIFVQASDAASELQGSLDDEHRAVITFIRDYYCSESSHLSKKPGARWRPAPTA</sequence>
<reference evidence="2 3" key="1">
    <citation type="journal article" date="2024" name="Nat. Commun.">
        <title>Phylogenomics reveals the evolutionary origins of lichenization in chlorophyte algae.</title>
        <authorList>
            <person name="Puginier C."/>
            <person name="Libourel C."/>
            <person name="Otte J."/>
            <person name="Skaloud P."/>
            <person name="Haon M."/>
            <person name="Grisel S."/>
            <person name="Petersen M."/>
            <person name="Berrin J.G."/>
            <person name="Delaux P.M."/>
            <person name="Dal Grande F."/>
            <person name="Keller J."/>
        </authorList>
    </citation>
    <scope>NUCLEOTIDE SEQUENCE [LARGE SCALE GENOMIC DNA]</scope>
    <source>
        <strain evidence="2 3">SAG 2043</strain>
    </source>
</reference>
<keyword evidence="3" id="KW-1185">Reference proteome</keyword>
<comment type="caution">
    <text evidence="2">The sequence shown here is derived from an EMBL/GenBank/DDBJ whole genome shotgun (WGS) entry which is preliminary data.</text>
</comment>
<dbReference type="EMBL" id="JALJOR010000004">
    <property type="protein sequence ID" value="KAK9817791.1"/>
    <property type="molecule type" value="Genomic_DNA"/>
</dbReference>
<protein>
    <submittedName>
        <fullName evidence="2">Uncharacterized protein</fullName>
    </submittedName>
</protein>
<dbReference type="AlphaFoldDB" id="A0AAW1Q789"/>
<accession>A0AAW1Q789</accession>
<keyword evidence="1" id="KW-0175">Coiled coil</keyword>
<evidence type="ECO:0000256" key="1">
    <source>
        <dbReference type="SAM" id="Coils"/>
    </source>
</evidence>
<evidence type="ECO:0000313" key="3">
    <source>
        <dbReference type="Proteomes" id="UP001489004"/>
    </source>
</evidence>